<dbReference type="InterPro" id="IPR018303">
    <property type="entry name" value="ATPase_P-typ_P_site"/>
</dbReference>
<dbReference type="SUPFAM" id="SSF56784">
    <property type="entry name" value="HAD-like"/>
    <property type="match status" value="1"/>
</dbReference>
<dbReference type="InterPro" id="IPR036163">
    <property type="entry name" value="HMA_dom_sf"/>
</dbReference>
<evidence type="ECO:0000256" key="9">
    <source>
        <dbReference type="ARBA" id="ARBA00022741"/>
    </source>
</evidence>
<organism evidence="19 20">
    <name type="scientific">Paenibacillus chartarius</name>
    <dbReference type="NCBI Taxonomy" id="747481"/>
    <lineage>
        <taxon>Bacteria</taxon>
        <taxon>Bacillati</taxon>
        <taxon>Bacillota</taxon>
        <taxon>Bacilli</taxon>
        <taxon>Bacillales</taxon>
        <taxon>Paenibacillaceae</taxon>
        <taxon>Paenibacillus</taxon>
    </lineage>
</organism>
<keyword evidence="14 17" id="KW-0472">Membrane</keyword>
<keyword evidence="13" id="KW-0406">Ion transport</keyword>
<evidence type="ECO:0000256" key="7">
    <source>
        <dbReference type="ARBA" id="ARBA00022692"/>
    </source>
</evidence>
<keyword evidence="6" id="KW-0597">Phosphoprotein</keyword>
<keyword evidence="20" id="KW-1185">Reference proteome</keyword>
<feature type="transmembrane region" description="Helical" evidence="17">
    <location>
        <begin position="655"/>
        <end position="676"/>
    </location>
</feature>
<dbReference type="InterPro" id="IPR051014">
    <property type="entry name" value="Cation_Transport_ATPase_IB"/>
</dbReference>
<sequence>MENKIENTEDKNVYRVQGFTCTNCAGIFEKNVKGLPGVKDAQVNFGASKITVYGSTTVKDLEKAGSFESLKVTPEKQRAVEKKKPFLQEHWNVLLSAILLATGYFLSEQYGEESVLSAVTYVASILIGGYELFKKGIKNLFRLQFDMNTLMTVAIIGAAAIGEWGEGATVVILFAISEVLERYSMEKARQSIRSLMDIAPKEALIRRGSEEMTVSVDDIQVGDVMIVKPGQKLAMDGVVIKGTSTINQAAITGESVPVTKTIDDEVFAGTLNEEGLLEVKVTKHVEDTTISKIIHLVEEAQAERAPSQAFVDRFAKYYTPAIMILALGIAVVPPLFVGADWGDWVYRGLALLVVGCPCALVISTPVSIVTAIGNAAKNGVLIKGGIHLEEAGRLAAIAFDKTGTLTKGFPEVTNVHTFGTKDEKELLAIAAAIEKGSQHPLASAIVRKAENLGADLSLAVEDFQSITGKGVKARVNGELYYVGSPKLFAELHSDMNVETNQSIEALQKQGKTVMVLGTEQQILALIAVADEVRDSSTGVIKQLHEIGIKKTIMLTGDNQATAEAIGRRLNVTDVKADLMPQDKLDYIKQLRKDYGNVAMIGDGVNDAPALAASTVGIAMGGAGTDTALETADIALMADDLNKLPYTIRLSRKTLAIIKQNITFSLGIKLLALALIVPGWLTLWLAIFADMGATLIVTLNSLRLLKVKGK</sequence>
<gene>
    <name evidence="19" type="ORF">ACFFK0_01855</name>
</gene>
<dbReference type="Pfam" id="PF00702">
    <property type="entry name" value="Hydrolase"/>
    <property type="match status" value="1"/>
</dbReference>
<evidence type="ECO:0000256" key="5">
    <source>
        <dbReference type="ARBA" id="ARBA00022539"/>
    </source>
</evidence>
<dbReference type="InterPro" id="IPR044492">
    <property type="entry name" value="P_typ_ATPase_HD_dom"/>
</dbReference>
<dbReference type="EMBL" id="JBHLWN010000012">
    <property type="protein sequence ID" value="MFC0211202.1"/>
    <property type="molecule type" value="Genomic_DNA"/>
</dbReference>
<evidence type="ECO:0000256" key="11">
    <source>
        <dbReference type="ARBA" id="ARBA00022967"/>
    </source>
</evidence>
<feature type="domain" description="HMA" evidence="18">
    <location>
        <begin position="10"/>
        <end position="73"/>
    </location>
</feature>
<evidence type="ECO:0000256" key="13">
    <source>
        <dbReference type="ARBA" id="ARBA00023065"/>
    </source>
</evidence>
<keyword evidence="9 17" id="KW-0547">Nucleotide-binding</keyword>
<evidence type="ECO:0000256" key="12">
    <source>
        <dbReference type="ARBA" id="ARBA00022989"/>
    </source>
</evidence>
<evidence type="ECO:0000256" key="1">
    <source>
        <dbReference type="ARBA" id="ARBA00004651"/>
    </source>
</evidence>
<comment type="caution">
    <text evidence="19">The sequence shown here is derived from an EMBL/GenBank/DDBJ whole genome shotgun (WGS) entry which is preliminary data.</text>
</comment>
<evidence type="ECO:0000256" key="6">
    <source>
        <dbReference type="ARBA" id="ARBA00022553"/>
    </source>
</evidence>
<dbReference type="CDD" id="cd07545">
    <property type="entry name" value="P-type_ATPase_Cd-like"/>
    <property type="match status" value="1"/>
</dbReference>
<protein>
    <recommendedName>
        <fullName evidence="15">Cd(2+)-exporting ATPase</fullName>
        <ecNumber evidence="15">7.2.2.21</ecNumber>
    </recommendedName>
</protein>
<reference evidence="19 20" key="1">
    <citation type="submission" date="2024-09" db="EMBL/GenBank/DDBJ databases">
        <authorList>
            <person name="Sun Q."/>
            <person name="Mori K."/>
        </authorList>
    </citation>
    <scope>NUCLEOTIDE SEQUENCE [LARGE SCALE GENOMIC DNA]</scope>
    <source>
        <strain evidence="19 20">CCM 7759</strain>
    </source>
</reference>
<dbReference type="InterPro" id="IPR008250">
    <property type="entry name" value="ATPase_P-typ_transduc_dom_A_sf"/>
</dbReference>
<dbReference type="InterPro" id="IPR023298">
    <property type="entry name" value="ATPase_P-typ_TM_dom_sf"/>
</dbReference>
<dbReference type="Pfam" id="PF00122">
    <property type="entry name" value="E1-E2_ATPase"/>
    <property type="match status" value="1"/>
</dbReference>
<comment type="catalytic activity">
    <reaction evidence="16">
        <text>Cd(2+)(in) + ATP + H2O = Cd(2+)(out) + ADP + phosphate + H(+)</text>
        <dbReference type="Rhea" id="RHEA:12132"/>
        <dbReference type="ChEBI" id="CHEBI:15377"/>
        <dbReference type="ChEBI" id="CHEBI:15378"/>
        <dbReference type="ChEBI" id="CHEBI:30616"/>
        <dbReference type="ChEBI" id="CHEBI:43474"/>
        <dbReference type="ChEBI" id="CHEBI:48775"/>
        <dbReference type="ChEBI" id="CHEBI:456216"/>
        <dbReference type="EC" id="7.2.2.21"/>
    </reaction>
</comment>
<dbReference type="PANTHER" id="PTHR48085:SF5">
    <property type="entry name" value="CADMIUM_ZINC-TRANSPORTING ATPASE HMA4-RELATED"/>
    <property type="match status" value="1"/>
</dbReference>
<evidence type="ECO:0000256" key="10">
    <source>
        <dbReference type="ARBA" id="ARBA00022840"/>
    </source>
</evidence>
<dbReference type="Gene3D" id="2.70.150.10">
    <property type="entry name" value="Calcium-transporting ATPase, cytoplasmic transduction domain A"/>
    <property type="match status" value="1"/>
</dbReference>
<dbReference type="RefSeq" id="WP_377468067.1">
    <property type="nucleotide sequence ID" value="NZ_JBHLWN010000012.1"/>
</dbReference>
<evidence type="ECO:0000256" key="16">
    <source>
        <dbReference type="ARBA" id="ARBA00049338"/>
    </source>
</evidence>
<dbReference type="Pfam" id="PF00403">
    <property type="entry name" value="HMA"/>
    <property type="match status" value="1"/>
</dbReference>
<dbReference type="InterPro" id="IPR006121">
    <property type="entry name" value="HMA_dom"/>
</dbReference>
<keyword evidence="12 17" id="KW-1133">Transmembrane helix</keyword>
<comment type="similarity">
    <text evidence="2 17">Belongs to the cation transport ATPase (P-type) (TC 3.A.3) family. Type IB subfamily.</text>
</comment>
<evidence type="ECO:0000256" key="4">
    <source>
        <dbReference type="ARBA" id="ARBA00022475"/>
    </source>
</evidence>
<dbReference type="SFLD" id="SFLDS00003">
    <property type="entry name" value="Haloacid_Dehalogenase"/>
    <property type="match status" value="1"/>
</dbReference>
<keyword evidence="5" id="KW-0104">Cadmium</keyword>
<evidence type="ECO:0000256" key="2">
    <source>
        <dbReference type="ARBA" id="ARBA00006024"/>
    </source>
</evidence>
<evidence type="ECO:0000256" key="15">
    <source>
        <dbReference type="ARBA" id="ARBA00039103"/>
    </source>
</evidence>
<keyword evidence="10 17" id="KW-0067">ATP-binding</keyword>
<dbReference type="SFLD" id="SFLDG00002">
    <property type="entry name" value="C1.7:_P-type_atpase_like"/>
    <property type="match status" value="1"/>
</dbReference>
<dbReference type="CDD" id="cd00371">
    <property type="entry name" value="HMA"/>
    <property type="match status" value="1"/>
</dbReference>
<dbReference type="PROSITE" id="PS00154">
    <property type="entry name" value="ATPASE_E1_E2"/>
    <property type="match status" value="1"/>
</dbReference>
<dbReference type="InterPro" id="IPR017969">
    <property type="entry name" value="Heavy-metal-associated_CS"/>
</dbReference>
<dbReference type="InterPro" id="IPR036412">
    <property type="entry name" value="HAD-like_sf"/>
</dbReference>
<comment type="subcellular location">
    <subcellularLocation>
        <location evidence="1">Cell membrane</location>
        <topology evidence="1">Multi-pass membrane protein</topology>
    </subcellularLocation>
</comment>
<keyword evidence="11" id="KW-1278">Translocase</keyword>
<dbReference type="InterPro" id="IPR059000">
    <property type="entry name" value="ATPase_P-type_domA"/>
</dbReference>
<feature type="transmembrane region" description="Helical" evidence="17">
    <location>
        <begin position="349"/>
        <end position="373"/>
    </location>
</feature>
<dbReference type="PROSITE" id="PS50846">
    <property type="entry name" value="HMA_2"/>
    <property type="match status" value="1"/>
</dbReference>
<dbReference type="InterPro" id="IPR023214">
    <property type="entry name" value="HAD_sf"/>
</dbReference>
<dbReference type="PRINTS" id="PR00119">
    <property type="entry name" value="CATATPASE"/>
</dbReference>
<name>A0ABV6DF08_9BACL</name>
<dbReference type="NCBIfam" id="TIGR01494">
    <property type="entry name" value="ATPase_P-type"/>
    <property type="match status" value="1"/>
</dbReference>
<dbReference type="InterPro" id="IPR027256">
    <property type="entry name" value="P-typ_ATPase_IB"/>
</dbReference>
<keyword evidence="4 17" id="KW-1003">Cell membrane</keyword>
<evidence type="ECO:0000259" key="18">
    <source>
        <dbReference type="PROSITE" id="PS50846"/>
    </source>
</evidence>
<evidence type="ECO:0000256" key="17">
    <source>
        <dbReference type="RuleBase" id="RU362081"/>
    </source>
</evidence>
<dbReference type="Proteomes" id="UP001589776">
    <property type="component" value="Unassembled WGS sequence"/>
</dbReference>
<evidence type="ECO:0000313" key="19">
    <source>
        <dbReference type="EMBL" id="MFC0211202.1"/>
    </source>
</evidence>
<dbReference type="PRINTS" id="PR00941">
    <property type="entry name" value="CDATPASE"/>
</dbReference>
<dbReference type="NCBIfam" id="TIGR01525">
    <property type="entry name" value="ATPase-IB_hvy"/>
    <property type="match status" value="1"/>
</dbReference>
<proteinExistence type="inferred from homology"/>
<feature type="transmembrane region" description="Helical" evidence="17">
    <location>
        <begin position="317"/>
        <end position="337"/>
    </location>
</feature>
<feature type="transmembrane region" description="Helical" evidence="17">
    <location>
        <begin position="113"/>
        <end position="133"/>
    </location>
</feature>
<dbReference type="Gene3D" id="3.30.70.100">
    <property type="match status" value="1"/>
</dbReference>
<dbReference type="NCBIfam" id="TIGR01512">
    <property type="entry name" value="ATPase-IB2_Cd"/>
    <property type="match status" value="1"/>
</dbReference>
<accession>A0ABV6DF08</accession>
<evidence type="ECO:0000256" key="14">
    <source>
        <dbReference type="ARBA" id="ARBA00023136"/>
    </source>
</evidence>
<dbReference type="InterPro" id="IPR001757">
    <property type="entry name" value="P_typ_ATPase"/>
</dbReference>
<dbReference type="NCBIfam" id="TIGR01511">
    <property type="entry name" value="ATPase-IB1_Cu"/>
    <property type="match status" value="1"/>
</dbReference>
<keyword evidence="3" id="KW-0813">Transport</keyword>
<dbReference type="SUPFAM" id="SSF81653">
    <property type="entry name" value="Calcium ATPase, transduction domain A"/>
    <property type="match status" value="1"/>
</dbReference>
<evidence type="ECO:0000256" key="8">
    <source>
        <dbReference type="ARBA" id="ARBA00022723"/>
    </source>
</evidence>
<keyword evidence="7 17" id="KW-0812">Transmembrane</keyword>
<dbReference type="Gene3D" id="3.40.1110.10">
    <property type="entry name" value="Calcium-transporting ATPase, cytoplasmic domain N"/>
    <property type="match status" value="1"/>
</dbReference>
<dbReference type="EC" id="7.2.2.21" evidence="15"/>
<keyword evidence="8 17" id="KW-0479">Metal-binding</keyword>
<evidence type="ECO:0000313" key="20">
    <source>
        <dbReference type="Proteomes" id="UP001589776"/>
    </source>
</evidence>
<dbReference type="InterPro" id="IPR023299">
    <property type="entry name" value="ATPase_P-typ_cyto_dom_N"/>
</dbReference>
<dbReference type="SFLD" id="SFLDF00027">
    <property type="entry name" value="p-type_atpase"/>
    <property type="match status" value="1"/>
</dbReference>
<evidence type="ECO:0000256" key="3">
    <source>
        <dbReference type="ARBA" id="ARBA00022448"/>
    </source>
</evidence>
<dbReference type="SUPFAM" id="SSF81665">
    <property type="entry name" value="Calcium ATPase, transmembrane domain M"/>
    <property type="match status" value="1"/>
</dbReference>
<dbReference type="Gene3D" id="3.40.50.1000">
    <property type="entry name" value="HAD superfamily/HAD-like"/>
    <property type="match status" value="1"/>
</dbReference>
<dbReference type="SUPFAM" id="SSF55008">
    <property type="entry name" value="HMA, heavy metal-associated domain"/>
    <property type="match status" value="1"/>
</dbReference>
<dbReference type="PROSITE" id="PS01047">
    <property type="entry name" value="HMA_1"/>
    <property type="match status" value="1"/>
</dbReference>
<dbReference type="PANTHER" id="PTHR48085">
    <property type="entry name" value="CADMIUM/ZINC-TRANSPORTING ATPASE HMA2-RELATED"/>
    <property type="match status" value="1"/>
</dbReference>